<protein>
    <submittedName>
        <fullName evidence="2">Uncharacterized protein</fullName>
    </submittedName>
</protein>
<evidence type="ECO:0000256" key="1">
    <source>
        <dbReference type="SAM" id="MobiDB-lite"/>
    </source>
</evidence>
<feature type="compositionally biased region" description="Polar residues" evidence="1">
    <location>
        <begin position="320"/>
        <end position="336"/>
    </location>
</feature>
<evidence type="ECO:0000313" key="3">
    <source>
        <dbReference type="Proteomes" id="UP001163846"/>
    </source>
</evidence>
<evidence type="ECO:0000313" key="2">
    <source>
        <dbReference type="EMBL" id="KAJ3842007.1"/>
    </source>
</evidence>
<feature type="region of interest" description="Disordered" evidence="1">
    <location>
        <begin position="314"/>
        <end position="407"/>
    </location>
</feature>
<organism evidence="2 3">
    <name type="scientific">Lentinula raphanica</name>
    <dbReference type="NCBI Taxonomy" id="153919"/>
    <lineage>
        <taxon>Eukaryota</taxon>
        <taxon>Fungi</taxon>
        <taxon>Dikarya</taxon>
        <taxon>Basidiomycota</taxon>
        <taxon>Agaricomycotina</taxon>
        <taxon>Agaricomycetes</taxon>
        <taxon>Agaricomycetidae</taxon>
        <taxon>Agaricales</taxon>
        <taxon>Marasmiineae</taxon>
        <taxon>Omphalotaceae</taxon>
        <taxon>Lentinula</taxon>
    </lineage>
</organism>
<gene>
    <name evidence="2" type="ORF">F5878DRAFT_428602</name>
</gene>
<proteinExistence type="predicted"/>
<name>A0AA38UHJ2_9AGAR</name>
<accession>A0AA38UHJ2</accession>
<keyword evidence="3" id="KW-1185">Reference proteome</keyword>
<dbReference type="AlphaFoldDB" id="A0AA38UHJ2"/>
<dbReference type="Proteomes" id="UP001163846">
    <property type="component" value="Unassembled WGS sequence"/>
</dbReference>
<sequence length="430" mass="46940">MTRRNARPILNLRTLYTNTPNEVSSPDSLASSIPATCSPLTPQDGADSLELNSKNSFGNRLEDVFQGETNCFQKVDYHEDDRNYLPPLPEVSDQGSIYSQDSACVVYTTQSRPAVDPTPKSTLTFAAIWDPDHGMSTFSGNQLIGPYGQDHSYADEGMEQDELSWPSYGYDETPFPAFTHDVSGHSDCEPHLPSRFSTTTTSTSNYIEVDFGEEDAKVLSSQPSQDNLGPGDCHPAWIPQIFTVGYTKPPSSGSKRPKISEPFQLASIRSEELSQRSSLPSQFGFTLKSSSLFSRSRLLSSNSVAPSPTAFNFTPAPSPLSGNDSSVTRVPPTSSLRRGFSFGSNHGHHDDHSRTATSTMRNGEEKLSPETCGTPSESNSSRPQTPTRRPSISSVLGKLKTPKKGQSDAWVMVDVEVTPTIHQRLVTMST</sequence>
<dbReference type="EMBL" id="MU806020">
    <property type="protein sequence ID" value="KAJ3842007.1"/>
    <property type="molecule type" value="Genomic_DNA"/>
</dbReference>
<comment type="caution">
    <text evidence="2">The sequence shown here is derived from an EMBL/GenBank/DDBJ whole genome shotgun (WGS) entry which is preliminary data.</text>
</comment>
<feature type="compositionally biased region" description="Polar residues" evidence="1">
    <location>
        <begin position="371"/>
        <end position="394"/>
    </location>
</feature>
<reference evidence="2" key="1">
    <citation type="submission" date="2022-08" db="EMBL/GenBank/DDBJ databases">
        <authorList>
            <consortium name="DOE Joint Genome Institute"/>
            <person name="Min B."/>
            <person name="Riley R."/>
            <person name="Sierra-Patev S."/>
            <person name="Naranjo-Ortiz M."/>
            <person name="Looney B."/>
            <person name="Konkel Z."/>
            <person name="Slot J.C."/>
            <person name="Sakamoto Y."/>
            <person name="Steenwyk J.L."/>
            <person name="Rokas A."/>
            <person name="Carro J."/>
            <person name="Camarero S."/>
            <person name="Ferreira P."/>
            <person name="Molpeceres G."/>
            <person name="Ruiz-Duenas F.J."/>
            <person name="Serrano A."/>
            <person name="Henrissat B."/>
            <person name="Drula E."/>
            <person name="Hughes K.W."/>
            <person name="Mata J.L."/>
            <person name="Ishikawa N.K."/>
            <person name="Vargas-Isla R."/>
            <person name="Ushijima S."/>
            <person name="Smith C.A."/>
            <person name="Ahrendt S."/>
            <person name="Andreopoulos W."/>
            <person name="He G."/>
            <person name="Labutti K."/>
            <person name="Lipzen A."/>
            <person name="Ng V."/>
            <person name="Sandor L."/>
            <person name="Barry K."/>
            <person name="Martinez A.T."/>
            <person name="Xiao Y."/>
            <person name="Gibbons J.G."/>
            <person name="Terashima K."/>
            <person name="Hibbett D.S."/>
            <person name="Grigoriev I.V."/>
        </authorList>
    </citation>
    <scope>NUCLEOTIDE SEQUENCE</scope>
    <source>
        <strain evidence="2">TFB9207</strain>
    </source>
</reference>